<dbReference type="AlphaFoldDB" id="A0A840Z153"/>
<keyword evidence="2" id="KW-1185">Reference proteome</keyword>
<gene>
    <name evidence="1" type="ORF">FHR23_002571</name>
</gene>
<accession>A0A840Z153</accession>
<dbReference type="RefSeq" id="WP_184004585.1">
    <property type="nucleotide sequence ID" value="NZ_BAABIF010000030.1"/>
</dbReference>
<sequence length="133" mass="14368">MSAGAVVQAALVAALRADGDVTGAVTAVFDAPPVRSARPWLMVEEPVLTPWGTKDAEGWEARISMLAEDEGERPLRLRRLVETVGAAVEGVPGDLGEGWRLVTLAVLRSRIVRAGSQRWTAVIELRARMLRVD</sequence>
<comment type="caution">
    <text evidence="1">The sequence shown here is derived from an EMBL/GenBank/DDBJ whole genome shotgun (WGS) entry which is preliminary data.</text>
</comment>
<evidence type="ECO:0008006" key="3">
    <source>
        <dbReference type="Google" id="ProtNLM"/>
    </source>
</evidence>
<proteinExistence type="predicted"/>
<dbReference type="EMBL" id="JACIJI010000005">
    <property type="protein sequence ID" value="MBB5719623.1"/>
    <property type="molecule type" value="Genomic_DNA"/>
</dbReference>
<evidence type="ECO:0000313" key="2">
    <source>
        <dbReference type="Proteomes" id="UP000554342"/>
    </source>
</evidence>
<dbReference type="Gene3D" id="3.30.2000.30">
    <property type="match status" value="1"/>
</dbReference>
<organism evidence="1 2">
    <name type="scientific">Stakelama sediminis</name>
    <dbReference type="NCBI Taxonomy" id="463200"/>
    <lineage>
        <taxon>Bacteria</taxon>
        <taxon>Pseudomonadati</taxon>
        <taxon>Pseudomonadota</taxon>
        <taxon>Alphaproteobacteria</taxon>
        <taxon>Sphingomonadales</taxon>
        <taxon>Sphingomonadaceae</taxon>
        <taxon>Stakelama</taxon>
    </lineage>
</organism>
<name>A0A840Z153_9SPHN</name>
<protein>
    <recommendedName>
        <fullName evidence="3">DUF3168 domain-containing protein</fullName>
    </recommendedName>
</protein>
<dbReference type="Proteomes" id="UP000554342">
    <property type="component" value="Unassembled WGS sequence"/>
</dbReference>
<dbReference type="InterPro" id="IPR021508">
    <property type="entry name" value="Gp17-like"/>
</dbReference>
<dbReference type="Pfam" id="PF11367">
    <property type="entry name" value="Tail_completion_gp17"/>
    <property type="match status" value="1"/>
</dbReference>
<reference evidence="1 2" key="1">
    <citation type="submission" date="2020-08" db="EMBL/GenBank/DDBJ databases">
        <title>Genomic Encyclopedia of Type Strains, Phase IV (KMG-IV): sequencing the most valuable type-strain genomes for metagenomic binning, comparative biology and taxonomic classification.</title>
        <authorList>
            <person name="Goeker M."/>
        </authorList>
    </citation>
    <scope>NUCLEOTIDE SEQUENCE [LARGE SCALE GENOMIC DNA]</scope>
    <source>
        <strain evidence="1 2">DSM 27203</strain>
    </source>
</reference>
<dbReference type="InterPro" id="IPR053745">
    <property type="entry name" value="Viral_Tail_Comp_sf"/>
</dbReference>
<evidence type="ECO:0000313" key="1">
    <source>
        <dbReference type="EMBL" id="MBB5719623.1"/>
    </source>
</evidence>